<evidence type="ECO:0000313" key="1">
    <source>
        <dbReference type="EMBL" id="MFD2258819.1"/>
    </source>
</evidence>
<protein>
    <recommendedName>
        <fullName evidence="3">Alkaline proteinase inhibitor/ Outer membrane lipoprotein Omp19 domain-containing protein</fullName>
    </recommendedName>
</protein>
<name>A0ABW5DEM1_9HYPH</name>
<keyword evidence="2" id="KW-1185">Reference proteome</keyword>
<dbReference type="EMBL" id="JBHUIR010000015">
    <property type="protein sequence ID" value="MFD2258819.1"/>
    <property type="molecule type" value="Genomic_DNA"/>
</dbReference>
<accession>A0ABW5DEM1</accession>
<proteinExistence type="predicted"/>
<dbReference type="Proteomes" id="UP001597373">
    <property type="component" value="Unassembled WGS sequence"/>
</dbReference>
<organism evidence="1 2">
    <name type="scientific">Chelativorans composti</name>
    <dbReference type="NCBI Taxonomy" id="768533"/>
    <lineage>
        <taxon>Bacteria</taxon>
        <taxon>Pseudomonadati</taxon>
        <taxon>Pseudomonadota</taxon>
        <taxon>Alphaproteobacteria</taxon>
        <taxon>Hyphomicrobiales</taxon>
        <taxon>Phyllobacteriaceae</taxon>
        <taxon>Chelativorans</taxon>
    </lineage>
</organism>
<dbReference type="Gene3D" id="2.40.128.10">
    <property type="match status" value="1"/>
</dbReference>
<dbReference type="SUPFAM" id="SSF50882">
    <property type="entry name" value="beta-Barrel protease inhibitors"/>
    <property type="match status" value="1"/>
</dbReference>
<evidence type="ECO:0008006" key="3">
    <source>
        <dbReference type="Google" id="ProtNLM"/>
    </source>
</evidence>
<reference evidence="2" key="1">
    <citation type="journal article" date="2019" name="Int. J. Syst. Evol. Microbiol.">
        <title>The Global Catalogue of Microorganisms (GCM) 10K type strain sequencing project: providing services to taxonomists for standard genome sequencing and annotation.</title>
        <authorList>
            <consortium name="The Broad Institute Genomics Platform"/>
            <consortium name="The Broad Institute Genome Sequencing Center for Infectious Disease"/>
            <person name="Wu L."/>
            <person name="Ma J."/>
        </authorList>
    </citation>
    <scope>NUCLEOTIDE SEQUENCE [LARGE SCALE GENOMIC DNA]</scope>
    <source>
        <strain evidence="2">KCTC 23707</strain>
    </source>
</reference>
<dbReference type="InterPro" id="IPR016085">
    <property type="entry name" value="Protease_inh_B-barrel_dom"/>
</dbReference>
<dbReference type="RefSeq" id="WP_345098826.1">
    <property type="nucleotide sequence ID" value="NZ_BAABGS010000019.1"/>
</dbReference>
<evidence type="ECO:0000313" key="2">
    <source>
        <dbReference type="Proteomes" id="UP001597373"/>
    </source>
</evidence>
<sequence>MKLTYLVVVGALGALGADTAIRDRETGCGLAPGSDELFAAPLPHTRTYEAHVQGQESGCVVALRGEPSARGGSLELGPACKKFREVLSSEVRSWLRTDDGDILFLAEDGRPVAQFYPGDGVSYESLRPALPLMALTEP</sequence>
<comment type="caution">
    <text evidence="1">The sequence shown here is derived from an EMBL/GenBank/DDBJ whole genome shotgun (WGS) entry which is preliminary data.</text>
</comment>
<gene>
    <name evidence="1" type="ORF">ACFSMZ_03465</name>
</gene>